<feature type="chain" id="PRO_5028836331" evidence="1">
    <location>
        <begin position="19"/>
        <end position="146"/>
    </location>
</feature>
<dbReference type="EMBL" id="CP060139">
    <property type="protein sequence ID" value="QNR24480.1"/>
    <property type="molecule type" value="Genomic_DNA"/>
</dbReference>
<proteinExistence type="predicted"/>
<feature type="signal peptide" evidence="1">
    <location>
        <begin position="1"/>
        <end position="18"/>
    </location>
</feature>
<protein>
    <submittedName>
        <fullName evidence="2">DUF3299 domain-containing protein</fullName>
    </submittedName>
</protein>
<accession>A0A7H0VFI2</accession>
<keyword evidence="1" id="KW-0732">Signal</keyword>
<reference evidence="2 3" key="1">
    <citation type="submission" date="2020-08" db="EMBL/GenBank/DDBJ databases">
        <title>Croceimicrobium hydrocarbonivorans gen. nov., sp. nov., a novel marine bacterium isolated from a bacterial consortium that degrades polyethylene terephthalate.</title>
        <authorList>
            <person name="Liu R."/>
        </authorList>
    </citation>
    <scope>NUCLEOTIDE SEQUENCE [LARGE SCALE GENOMIC DNA]</scope>
    <source>
        <strain evidence="2 3">A20-9</strain>
    </source>
</reference>
<sequence length="146" mass="16729">MKKLVFFAFFLSGWGLMAQNEAKVIDWKLLAKVDFVDQYFEEFEAWYLVPDFSDEVENLNGKKVLIKGYVIPLDVDGGKYALSAYPFSACFFCGGAGPESVMSLHFEEKPPRLETDDYLNFVGTLKLNKTDTEDFNYILVDCKLMK</sequence>
<dbReference type="Gene3D" id="2.40.50.870">
    <property type="entry name" value="Protein of unknown function (DUF3299)"/>
    <property type="match status" value="1"/>
</dbReference>
<dbReference type="Proteomes" id="UP000516305">
    <property type="component" value="Chromosome"/>
</dbReference>
<organism evidence="2 3">
    <name type="scientific">Croceimicrobium hydrocarbonivorans</name>
    <dbReference type="NCBI Taxonomy" id="2761580"/>
    <lineage>
        <taxon>Bacteria</taxon>
        <taxon>Pseudomonadati</taxon>
        <taxon>Bacteroidota</taxon>
        <taxon>Flavobacteriia</taxon>
        <taxon>Flavobacteriales</taxon>
        <taxon>Owenweeksiaceae</taxon>
        <taxon>Croceimicrobium</taxon>
    </lineage>
</organism>
<dbReference type="RefSeq" id="WP_210759007.1">
    <property type="nucleotide sequence ID" value="NZ_CP060139.1"/>
</dbReference>
<evidence type="ECO:0000313" key="3">
    <source>
        <dbReference type="Proteomes" id="UP000516305"/>
    </source>
</evidence>
<evidence type="ECO:0000256" key="1">
    <source>
        <dbReference type="SAM" id="SignalP"/>
    </source>
</evidence>
<name>A0A7H0VFI2_9FLAO</name>
<dbReference type="AlphaFoldDB" id="A0A7H0VFI2"/>
<evidence type="ECO:0000313" key="2">
    <source>
        <dbReference type="EMBL" id="QNR24480.1"/>
    </source>
</evidence>
<gene>
    <name evidence="2" type="ORF">H4K34_01160</name>
</gene>
<dbReference type="KEGG" id="chyd:H4K34_01160"/>
<keyword evidence="3" id="KW-1185">Reference proteome</keyword>